<dbReference type="Gene3D" id="2.60.120.10">
    <property type="entry name" value="Jelly Rolls"/>
    <property type="match status" value="1"/>
</dbReference>
<dbReference type="Proteomes" id="UP000502681">
    <property type="component" value="Chromosome"/>
</dbReference>
<dbReference type="SUPFAM" id="SSF51182">
    <property type="entry name" value="RmlC-like cupins"/>
    <property type="match status" value="1"/>
</dbReference>
<feature type="domain" description="Cupin fold metalloprotein WbuC cupin" evidence="1">
    <location>
        <begin position="5"/>
        <end position="85"/>
    </location>
</feature>
<dbReference type="NCBIfam" id="TIGR04366">
    <property type="entry name" value="cupin_WbuC"/>
    <property type="match status" value="1"/>
</dbReference>
<dbReference type="GeneID" id="90762733"/>
<sequence length="137" mass="15847">MKVYNNEYLSPLFESAKESLIKRSHLNLHANYDEKVQRLFIALTKGSYVRPHYHALPHQWEMFIVIEGCVEICIYDNEGGVIKKFNVGENTNSAVVELNPYDIHSLECISDKALILEVKEGPFLIEYAKTYPSWSHD</sequence>
<dbReference type="Pfam" id="PF19480">
    <property type="entry name" value="DUF6016"/>
    <property type="match status" value="1"/>
</dbReference>
<proteinExistence type="predicted"/>
<dbReference type="InterPro" id="IPR014710">
    <property type="entry name" value="RmlC-like_jellyroll"/>
</dbReference>
<dbReference type="EMBL" id="CP038498">
    <property type="protein sequence ID" value="QJA19731.1"/>
    <property type="molecule type" value="Genomic_DNA"/>
</dbReference>
<organism evidence="2 3">
    <name type="scientific">Pectobacterium punjabense</name>
    <dbReference type="NCBI Taxonomy" id="2108399"/>
    <lineage>
        <taxon>Bacteria</taxon>
        <taxon>Pseudomonadati</taxon>
        <taxon>Pseudomonadota</taxon>
        <taxon>Gammaproteobacteria</taxon>
        <taxon>Enterobacterales</taxon>
        <taxon>Pectobacteriaceae</taxon>
        <taxon>Pectobacterium</taxon>
    </lineage>
</organism>
<dbReference type="InterPro" id="IPR027565">
    <property type="entry name" value="Cupin_WbuC"/>
</dbReference>
<protein>
    <submittedName>
        <fullName evidence="2">Cupin fold metalloprotein, WbuC family</fullName>
    </submittedName>
</protein>
<accession>A0ABX6L0X9</accession>
<evidence type="ECO:0000313" key="2">
    <source>
        <dbReference type="EMBL" id="QJA19731.1"/>
    </source>
</evidence>
<dbReference type="RefSeq" id="WP_107169881.1">
    <property type="nucleotide sequence ID" value="NZ_CP038498.1"/>
</dbReference>
<keyword evidence="3" id="KW-1185">Reference proteome</keyword>
<evidence type="ECO:0000313" key="3">
    <source>
        <dbReference type="Proteomes" id="UP000502681"/>
    </source>
</evidence>
<name>A0ABX6L0X9_9GAMM</name>
<dbReference type="InterPro" id="IPR011051">
    <property type="entry name" value="RmlC_Cupin_sf"/>
</dbReference>
<dbReference type="CDD" id="cd07005">
    <property type="entry name" value="cupin_WbuC-like"/>
    <property type="match status" value="1"/>
</dbReference>
<gene>
    <name evidence="2" type="ORF">E2566_07235</name>
</gene>
<reference evidence="2 3" key="1">
    <citation type="submission" date="2019-04" db="EMBL/GenBank/DDBJ databases">
        <title>Whole Genome Sequencing of Pectobacterium punjabense SS95.</title>
        <authorList>
            <person name="Sarfraz S."/>
            <person name="Oulghazi S."/>
            <person name="Roques C."/>
            <person name="Vandecasteele C."/>
            <person name="Faure D."/>
        </authorList>
    </citation>
    <scope>NUCLEOTIDE SEQUENCE [LARGE SCALE GENOMIC DNA]</scope>
    <source>
        <strain evidence="2 3">SS95</strain>
    </source>
</reference>
<evidence type="ECO:0000259" key="1">
    <source>
        <dbReference type="Pfam" id="PF19480"/>
    </source>
</evidence>
<dbReference type="InterPro" id="IPR046058">
    <property type="entry name" value="WbuC_cupin"/>
</dbReference>